<comment type="caution">
    <text evidence="6">The sequence shown here is derived from an EMBL/GenBank/DDBJ whole genome shotgun (WGS) entry which is preliminary data.</text>
</comment>
<evidence type="ECO:0000313" key="6">
    <source>
        <dbReference type="EMBL" id="CAI9927426.1"/>
    </source>
</evidence>
<keyword evidence="6" id="KW-0067">ATP-binding</keyword>
<evidence type="ECO:0000256" key="2">
    <source>
        <dbReference type="ARBA" id="ARBA00022741"/>
    </source>
</evidence>
<dbReference type="PANTHER" id="PTHR21231">
    <property type="entry name" value="XPA-BINDING PROTEIN 1-RELATED"/>
    <property type="match status" value="1"/>
</dbReference>
<comment type="function">
    <text evidence="5">Small GTPase required for proper nuclear import of RNA polymerase II and III (RNAPII and RNAPIII). May act at an RNAP assembly step prior to nuclear import.</text>
</comment>
<dbReference type="EMBL" id="CATOUU010000380">
    <property type="protein sequence ID" value="CAI9927426.1"/>
    <property type="molecule type" value="Genomic_DNA"/>
</dbReference>
<reference evidence="8 10" key="2">
    <citation type="submission" date="2024-07" db="EMBL/GenBank/DDBJ databases">
        <authorList>
            <person name="Akdeniz Z."/>
        </authorList>
    </citation>
    <scope>NUCLEOTIDE SEQUENCE [LARGE SCALE GENOMIC DNA]</scope>
</reference>
<keyword evidence="3 5" id="KW-0378">Hydrolase</keyword>
<dbReference type="InterPro" id="IPR027417">
    <property type="entry name" value="P-loop_NTPase"/>
</dbReference>
<comment type="subunit">
    <text evidence="5">Binds to RNA polymerase II (RNAPII).</text>
</comment>
<protein>
    <recommendedName>
        <fullName evidence="5">GPN-loop GTPase 3</fullName>
    </recommendedName>
</protein>
<evidence type="ECO:0000313" key="10">
    <source>
        <dbReference type="Proteomes" id="UP001642409"/>
    </source>
</evidence>
<dbReference type="PANTHER" id="PTHR21231:SF7">
    <property type="entry name" value="GPN-LOOP GTPASE 3"/>
    <property type="match status" value="1"/>
</dbReference>
<dbReference type="EMBL" id="CATOUU010001178">
    <property type="protein sequence ID" value="CAI9977436.1"/>
    <property type="molecule type" value="Genomic_DNA"/>
</dbReference>
<dbReference type="AlphaFoldDB" id="A0AA86NZ38"/>
<evidence type="ECO:0000313" key="9">
    <source>
        <dbReference type="EMBL" id="CAL6074530.1"/>
    </source>
</evidence>
<evidence type="ECO:0000256" key="1">
    <source>
        <dbReference type="ARBA" id="ARBA00005290"/>
    </source>
</evidence>
<reference evidence="6" key="1">
    <citation type="submission" date="2023-06" db="EMBL/GenBank/DDBJ databases">
        <authorList>
            <person name="Kurt Z."/>
        </authorList>
    </citation>
    <scope>NUCLEOTIDE SEQUENCE</scope>
</reference>
<organism evidence="6">
    <name type="scientific">Hexamita inflata</name>
    <dbReference type="NCBI Taxonomy" id="28002"/>
    <lineage>
        <taxon>Eukaryota</taxon>
        <taxon>Metamonada</taxon>
        <taxon>Diplomonadida</taxon>
        <taxon>Hexamitidae</taxon>
        <taxon>Hexamitinae</taxon>
        <taxon>Hexamita</taxon>
    </lineage>
</organism>
<evidence type="ECO:0000313" key="8">
    <source>
        <dbReference type="EMBL" id="CAL5972596.1"/>
    </source>
</evidence>
<name>A0AA86NZ38_9EUKA</name>
<dbReference type="SUPFAM" id="SSF52540">
    <property type="entry name" value="P-loop containing nucleoside triphosphate hydrolases"/>
    <property type="match status" value="1"/>
</dbReference>
<evidence type="ECO:0000256" key="5">
    <source>
        <dbReference type="RuleBase" id="RU365059"/>
    </source>
</evidence>
<evidence type="ECO:0000256" key="4">
    <source>
        <dbReference type="ARBA" id="ARBA00023134"/>
    </source>
</evidence>
<sequence length="236" mass="27149">MKYAVFITGAAGSAKSTTTHLLHEHYQVIHRRCTVFNLDPACDYLPYEPAIDIRDLVTAQEVQDFVQLGPNGALIYAFQHFFKNEREFLAENLDYEDDFLIFDCPGQIELYVQNDDLQRFAAQLQRKGYECCCLYLIDSTKLTEKKSILTNLLISQCVQMNMRLPFILVASKCDLVDENEIQDLLEDDCSDNEFYTELNALIKAQGLTEINYLRWDSEEAAGMLQGEIDHAFHFGE</sequence>
<dbReference type="EMBL" id="CAXDID020000309">
    <property type="protein sequence ID" value="CAL6074530.1"/>
    <property type="molecule type" value="Genomic_DNA"/>
</dbReference>
<accession>A0AA86NZ38</accession>
<keyword evidence="4 5" id="KW-0342">GTP-binding</keyword>
<dbReference type="GO" id="GO:0005524">
    <property type="term" value="F:ATP binding"/>
    <property type="evidence" value="ECO:0007669"/>
    <property type="project" value="UniProtKB-KW"/>
</dbReference>
<proteinExistence type="inferred from homology"/>
<dbReference type="GO" id="GO:0005525">
    <property type="term" value="F:GTP binding"/>
    <property type="evidence" value="ECO:0007669"/>
    <property type="project" value="UniProtKB-KW"/>
</dbReference>
<dbReference type="InterPro" id="IPR004130">
    <property type="entry name" value="Gpn"/>
</dbReference>
<keyword evidence="10" id="KW-1185">Reference proteome</keyword>
<dbReference type="Proteomes" id="UP001642409">
    <property type="component" value="Unassembled WGS sequence"/>
</dbReference>
<evidence type="ECO:0000256" key="3">
    <source>
        <dbReference type="ARBA" id="ARBA00022801"/>
    </source>
</evidence>
<dbReference type="Pfam" id="PF03029">
    <property type="entry name" value="ATP_bind_1"/>
    <property type="match status" value="1"/>
</dbReference>
<keyword evidence="2 5" id="KW-0547">Nucleotide-binding</keyword>
<dbReference type="EMBL" id="CAXDID020000003">
    <property type="protein sequence ID" value="CAL5972596.1"/>
    <property type="molecule type" value="Genomic_DNA"/>
</dbReference>
<evidence type="ECO:0000313" key="7">
    <source>
        <dbReference type="EMBL" id="CAI9977436.1"/>
    </source>
</evidence>
<gene>
    <name evidence="6" type="ORF">HINF_LOCUS15071</name>
    <name evidence="8" type="ORF">HINF_LOCUS1984</name>
    <name evidence="9" type="ORF">HINF_LOCUS56764</name>
    <name evidence="7" type="ORF">HINF_LOCUS65081</name>
</gene>
<comment type="similarity">
    <text evidence="1 5">Belongs to the GPN-loop GTPase family.</text>
</comment>
<dbReference type="Gene3D" id="3.40.50.300">
    <property type="entry name" value="P-loop containing nucleotide triphosphate hydrolases"/>
    <property type="match status" value="1"/>
</dbReference>
<dbReference type="GO" id="GO:0003924">
    <property type="term" value="F:GTPase activity"/>
    <property type="evidence" value="ECO:0007669"/>
    <property type="project" value="TreeGrafter"/>
</dbReference>